<evidence type="ECO:0000313" key="1">
    <source>
        <dbReference type="EMBL" id="EMS61368.1"/>
    </source>
</evidence>
<name>M7ZDT1_TRIUA</name>
<dbReference type="EMBL" id="KD096902">
    <property type="protein sequence ID" value="EMS61368.1"/>
    <property type="molecule type" value="Genomic_DNA"/>
</dbReference>
<reference evidence="1" key="1">
    <citation type="journal article" date="2013" name="Nature">
        <title>Draft genome of the wheat A-genome progenitor Triticum urartu.</title>
        <authorList>
            <person name="Ling H.Q."/>
            <person name="Zhao S."/>
            <person name="Liu D."/>
            <person name="Wang J."/>
            <person name="Sun H."/>
            <person name="Zhang C."/>
            <person name="Fan H."/>
            <person name="Li D."/>
            <person name="Dong L."/>
            <person name="Tao Y."/>
            <person name="Gao C."/>
            <person name="Wu H."/>
            <person name="Li Y."/>
            <person name="Cui Y."/>
            <person name="Guo X."/>
            <person name="Zheng S."/>
            <person name="Wang B."/>
            <person name="Yu K."/>
            <person name="Liang Q."/>
            <person name="Yang W."/>
            <person name="Lou X."/>
            <person name="Chen J."/>
            <person name="Feng M."/>
            <person name="Jian J."/>
            <person name="Zhang X."/>
            <person name="Luo G."/>
            <person name="Jiang Y."/>
            <person name="Liu J."/>
            <person name="Wang Z."/>
            <person name="Sha Y."/>
            <person name="Zhang B."/>
            <person name="Wu H."/>
            <person name="Tang D."/>
            <person name="Shen Q."/>
            <person name="Xue P."/>
            <person name="Zou S."/>
            <person name="Wang X."/>
            <person name="Liu X."/>
            <person name="Wang F."/>
            <person name="Yang Y."/>
            <person name="An X."/>
            <person name="Dong Z."/>
            <person name="Zhang K."/>
            <person name="Zhang X."/>
            <person name="Luo M.C."/>
            <person name="Dvorak J."/>
            <person name="Tong Y."/>
            <person name="Wang J."/>
            <person name="Yang H."/>
            <person name="Li Z."/>
            <person name="Wang D."/>
            <person name="Zhang A."/>
            <person name="Wang J."/>
        </authorList>
    </citation>
    <scope>NUCLEOTIDE SEQUENCE</scope>
</reference>
<proteinExistence type="predicted"/>
<protein>
    <submittedName>
        <fullName evidence="1">Uncharacterized protein</fullName>
    </submittedName>
</protein>
<dbReference type="AlphaFoldDB" id="M7ZDT1"/>
<organism evidence="1">
    <name type="scientific">Triticum urartu</name>
    <name type="common">Red wild einkorn</name>
    <name type="synonym">Crithodium urartu</name>
    <dbReference type="NCBI Taxonomy" id="4572"/>
    <lineage>
        <taxon>Eukaryota</taxon>
        <taxon>Viridiplantae</taxon>
        <taxon>Streptophyta</taxon>
        <taxon>Embryophyta</taxon>
        <taxon>Tracheophyta</taxon>
        <taxon>Spermatophyta</taxon>
        <taxon>Magnoliopsida</taxon>
        <taxon>Liliopsida</taxon>
        <taxon>Poales</taxon>
        <taxon>Poaceae</taxon>
        <taxon>BOP clade</taxon>
        <taxon>Pooideae</taxon>
        <taxon>Triticodae</taxon>
        <taxon>Triticeae</taxon>
        <taxon>Triticinae</taxon>
        <taxon>Triticum</taxon>
    </lineage>
</organism>
<gene>
    <name evidence="1" type="ORF">TRIUR3_01749</name>
</gene>
<accession>M7ZDT1</accession>
<sequence>MAKHWNLPAFMHSDGSAAAETTAEQLVRGVAPATYSEAAADWQRSCSWSSSAALLGARAGVAPARIAEVVAAGAARVAEPRKPEATSSGLHGATTPAHTSCWRRWQPHRCVLHAAGRQCNGTCYSIRPARTY</sequence>